<feature type="domain" description="PLD phosphodiesterase" evidence="1">
    <location>
        <begin position="203"/>
        <end position="230"/>
    </location>
</feature>
<dbReference type="Gene3D" id="3.30.870.10">
    <property type="entry name" value="Endonuclease Chain A"/>
    <property type="match status" value="2"/>
</dbReference>
<evidence type="ECO:0000259" key="1">
    <source>
        <dbReference type="PROSITE" id="PS50035"/>
    </source>
</evidence>
<dbReference type="Pfam" id="PF13091">
    <property type="entry name" value="PLDc_2"/>
    <property type="match status" value="2"/>
</dbReference>
<protein>
    <submittedName>
        <fullName evidence="2">Putative cardiolipin synthetase</fullName>
    </submittedName>
</protein>
<dbReference type="VEuPathDB" id="TriTrypDB:TcCLB.506631.20"/>
<dbReference type="VEuPathDB" id="TriTrypDB:TcG_02839"/>
<evidence type="ECO:0000313" key="3">
    <source>
        <dbReference type="Proteomes" id="UP000246121"/>
    </source>
</evidence>
<accession>A0A2V2VV75</accession>
<dbReference type="VEuPathDB" id="TriTrypDB:TCDM_04741"/>
<dbReference type="EMBL" id="PRFA01000007">
    <property type="protein sequence ID" value="PWV00290.1"/>
    <property type="molecule type" value="Genomic_DNA"/>
</dbReference>
<dbReference type="PANTHER" id="PTHR21248">
    <property type="entry name" value="CARDIOLIPIN SYNTHASE"/>
    <property type="match status" value="1"/>
</dbReference>
<dbReference type="CDD" id="cd09110">
    <property type="entry name" value="PLDc_CLS_1"/>
    <property type="match status" value="1"/>
</dbReference>
<feature type="domain" description="PLD phosphodiesterase" evidence="1">
    <location>
        <begin position="532"/>
        <end position="559"/>
    </location>
</feature>
<dbReference type="VEuPathDB" id="TriTrypDB:TcCL_NonESM04283"/>
<dbReference type="VEuPathDB" id="TriTrypDB:ECC02_005688"/>
<dbReference type="VEuPathDB" id="TriTrypDB:TcCLB.506559.40"/>
<dbReference type="InterPro" id="IPR025202">
    <property type="entry name" value="PLD-like_dom"/>
</dbReference>
<dbReference type="Proteomes" id="UP000246121">
    <property type="component" value="Unassembled WGS sequence"/>
</dbReference>
<dbReference type="VEuPathDB" id="TriTrypDB:Tc_MARK_423"/>
<dbReference type="GO" id="GO:0030572">
    <property type="term" value="F:phosphatidyltransferase activity"/>
    <property type="evidence" value="ECO:0007669"/>
    <property type="project" value="UniProtKB-ARBA"/>
</dbReference>
<dbReference type="CDD" id="cd09159">
    <property type="entry name" value="PLDc_ybhO_like_2"/>
    <property type="match status" value="1"/>
</dbReference>
<dbReference type="SUPFAM" id="SSF56024">
    <property type="entry name" value="Phospholipase D/nuclease"/>
    <property type="match status" value="2"/>
</dbReference>
<dbReference type="VEuPathDB" id="TriTrypDB:C4B63_7g105"/>
<dbReference type="VEuPathDB" id="TriTrypDB:TCSYLVIO_003890"/>
<dbReference type="GO" id="GO:0032049">
    <property type="term" value="P:cardiolipin biosynthetic process"/>
    <property type="evidence" value="ECO:0007669"/>
    <property type="project" value="UniProtKB-ARBA"/>
</dbReference>
<dbReference type="InterPro" id="IPR001736">
    <property type="entry name" value="PLipase_D/transphosphatidylase"/>
</dbReference>
<evidence type="ECO:0000313" key="2">
    <source>
        <dbReference type="EMBL" id="PWV00290.1"/>
    </source>
</evidence>
<comment type="caution">
    <text evidence="2">The sequence shown here is derived from an EMBL/GenBank/DDBJ whole genome shotgun (WGS) entry which is preliminary data.</text>
</comment>
<dbReference type="PANTHER" id="PTHR21248:SF22">
    <property type="entry name" value="PHOSPHOLIPASE D"/>
    <property type="match status" value="1"/>
</dbReference>
<dbReference type="AlphaFoldDB" id="A0A2V2VV75"/>
<dbReference type="VEuPathDB" id="TriTrypDB:TcBrA4_0123290"/>
<reference evidence="2 3" key="1">
    <citation type="journal article" date="2018" name="Microb. Genom.">
        <title>Expanding an expanded genome: long-read sequencing of Trypanosoma cruzi.</title>
        <authorList>
            <person name="Berna L."/>
            <person name="Rodriguez M."/>
            <person name="Chiribao M.L."/>
            <person name="Parodi-Talice A."/>
            <person name="Pita S."/>
            <person name="Rijo G."/>
            <person name="Alvarez-Valin F."/>
            <person name="Robello C."/>
        </authorList>
    </citation>
    <scope>NUCLEOTIDE SEQUENCE [LARGE SCALE GENOMIC DNA]</scope>
    <source>
        <strain evidence="2 3">Dm28c</strain>
    </source>
</reference>
<dbReference type="VEuPathDB" id="TriTrypDB:BCY84_18967"/>
<proteinExistence type="predicted"/>
<dbReference type="VEuPathDB" id="TriTrypDB:C3747_25g49"/>
<organism evidence="2 3">
    <name type="scientific">Trypanosoma cruzi</name>
    <dbReference type="NCBI Taxonomy" id="5693"/>
    <lineage>
        <taxon>Eukaryota</taxon>
        <taxon>Discoba</taxon>
        <taxon>Euglenozoa</taxon>
        <taxon>Kinetoplastea</taxon>
        <taxon>Metakinetoplastina</taxon>
        <taxon>Trypanosomatida</taxon>
        <taxon>Trypanosomatidae</taxon>
        <taxon>Trypanosoma</taxon>
        <taxon>Schizotrypanum</taxon>
    </lineage>
</organism>
<gene>
    <name evidence="2" type="ORF">C4B63_7g105</name>
</gene>
<name>A0A2V2VV75_TRYCR</name>
<dbReference type="PROSITE" id="PS50035">
    <property type="entry name" value="PLD"/>
    <property type="match status" value="2"/>
</dbReference>
<dbReference type="SMART" id="SM00155">
    <property type="entry name" value="PLDc"/>
    <property type="match status" value="2"/>
</dbReference>
<sequence length="639" mass="74161">MPTSGCKFRVALQRLNIERLLPPPLREKRGGNTVGRINNNSSGVELRESANKDFKDVCSTVGNGARGVYCNGLSFHVRWDRIQRKLAVLGRVSNGNTVVPYRDSAEAFRVMWKAVDEAKRSVLWQTYICKDDRIGQMTVEKIAAAQRRGCQCELLYDCGGNITGRRRLIDRLKQSGANVIEHRPVLHHVLPYLFGGMKWERSPAIRNHRKILIVDDKIGFCGGLNIGNEYCGRSQGGTGRFRDTHCSVVGPAVAHLREAYEDTKAPKPWQWSWTRWRKIASTTMARRYKQGRNATDDLLGPMTKSVQQRGKLYLQQQMERAEEKRVRFMERIRWKRQRERLELFMRWYPKKAAKLLPQNLVHVDVEDGTKFPTERAVDTGASTVMKQRMEHYRMRALNRAKAALERRLAERPLSKAPLSDADPVPGAEEYGKIRSNATQIICCNPHTRDWSIPYAFWQVSQKAHRRLWVTTPYYLPHRKLLRAILYAARRGVDVRILAGSNCTTDPWFMWHASNYITERLLAAGVRIYEYKGDQIMHAKTVVVDSIWCSVGSYNWDMMSNKNMEVCLCHLGYEMAREMEGHFLKDLQTSIEVKYEEYQRRSFWLRFTSWFFYVGLQIAEKLTFRTFWDADLSSKVDDLD</sequence>